<dbReference type="Proteomes" id="UP001279642">
    <property type="component" value="Unassembled WGS sequence"/>
</dbReference>
<dbReference type="RefSeq" id="WP_320506308.1">
    <property type="nucleotide sequence ID" value="NZ_JAXCLW010000001.1"/>
</dbReference>
<accession>A0ABU5E4Q6</accession>
<dbReference type="PANTHER" id="PTHR37943:SF1">
    <property type="entry name" value="PROTEIN VES"/>
    <property type="match status" value="1"/>
</dbReference>
<dbReference type="Gene3D" id="2.60.120.10">
    <property type="entry name" value="Jelly Rolls"/>
    <property type="match status" value="1"/>
</dbReference>
<organism evidence="1 2">
    <name type="scientific">Dongia soli</name>
    <dbReference type="NCBI Taxonomy" id="600628"/>
    <lineage>
        <taxon>Bacteria</taxon>
        <taxon>Pseudomonadati</taxon>
        <taxon>Pseudomonadota</taxon>
        <taxon>Alphaproteobacteria</taxon>
        <taxon>Rhodospirillales</taxon>
        <taxon>Dongiaceae</taxon>
        <taxon>Dongia</taxon>
    </lineage>
</organism>
<evidence type="ECO:0000313" key="1">
    <source>
        <dbReference type="EMBL" id="MDY0881235.1"/>
    </source>
</evidence>
<dbReference type="Pfam" id="PF05962">
    <property type="entry name" value="HutD"/>
    <property type="match status" value="1"/>
</dbReference>
<dbReference type="InterPro" id="IPR011051">
    <property type="entry name" value="RmlC_Cupin_sf"/>
</dbReference>
<comment type="caution">
    <text evidence="1">The sequence shown here is derived from an EMBL/GenBank/DDBJ whole genome shotgun (WGS) entry which is preliminary data.</text>
</comment>
<gene>
    <name evidence="1" type="ORF">SMD27_00120</name>
</gene>
<dbReference type="PANTHER" id="PTHR37943">
    <property type="entry name" value="PROTEIN VES"/>
    <property type="match status" value="1"/>
</dbReference>
<proteinExistence type="predicted"/>
<dbReference type="EMBL" id="JAXCLW010000001">
    <property type="protein sequence ID" value="MDY0881235.1"/>
    <property type="molecule type" value="Genomic_DNA"/>
</dbReference>
<evidence type="ECO:0000313" key="2">
    <source>
        <dbReference type="Proteomes" id="UP001279642"/>
    </source>
</evidence>
<dbReference type="SUPFAM" id="SSF51182">
    <property type="entry name" value="RmlC-like cupins"/>
    <property type="match status" value="1"/>
</dbReference>
<protein>
    <submittedName>
        <fullName evidence="1">HutD family protein</fullName>
    </submittedName>
</protein>
<name>A0ABU5E4Q6_9PROT</name>
<dbReference type="InterPro" id="IPR010282">
    <property type="entry name" value="Uncharacterised_HutD/Ves"/>
</dbReference>
<sequence length="209" mass="22784">MQITSLPFANYRRVPWRNGGGQAMDIAVEPAVAGSADDFTWRVALAEIDRDGPFSVYGKGVERIITLLDGEGFDLDITGGPGIVVHERHMPARFSGDKPTTCRLRNGRCIVFNVMHDVRYSAQLNIITPLPNHPLIFSPPGRTTVLFCLLGSFDIKFEDDGHSLKPWDSLRLDLATGEAPLLTLTSLAADSRLLLVGFEPAEEAASHAG</sequence>
<reference evidence="1 2" key="1">
    <citation type="journal article" date="2016" name="Antonie Van Leeuwenhoek">
        <title>Dongia soli sp. nov., isolated from soil from Dokdo, Korea.</title>
        <authorList>
            <person name="Kim D.U."/>
            <person name="Lee H."/>
            <person name="Kim H."/>
            <person name="Kim S.G."/>
            <person name="Ka J.O."/>
        </authorList>
    </citation>
    <scope>NUCLEOTIDE SEQUENCE [LARGE SCALE GENOMIC DNA]</scope>
    <source>
        <strain evidence="1 2">D78</strain>
    </source>
</reference>
<dbReference type="InterPro" id="IPR014710">
    <property type="entry name" value="RmlC-like_jellyroll"/>
</dbReference>
<keyword evidence="2" id="KW-1185">Reference proteome</keyword>